<accession>A0ABP8PUV0</accession>
<dbReference type="PRINTS" id="PR00507">
    <property type="entry name" value="N12N6MTFRASE"/>
</dbReference>
<keyword evidence="2" id="KW-0808">Transferase</keyword>
<gene>
    <name evidence="2" type="ORF">GCM10023171_36750</name>
</gene>
<dbReference type="EMBL" id="BAABGP010000028">
    <property type="protein sequence ID" value="GAA4491981.1"/>
    <property type="molecule type" value="Genomic_DNA"/>
</dbReference>
<dbReference type="Pfam" id="PF02384">
    <property type="entry name" value="N6_Mtase"/>
    <property type="match status" value="1"/>
</dbReference>
<keyword evidence="2" id="KW-0489">Methyltransferase</keyword>
<dbReference type="RefSeq" id="WP_345188955.1">
    <property type="nucleotide sequence ID" value="NZ_BAABGP010000028.1"/>
</dbReference>
<evidence type="ECO:0000313" key="3">
    <source>
        <dbReference type="Proteomes" id="UP001500731"/>
    </source>
</evidence>
<name>A0ABP8PUV0_9MICO</name>
<comment type="caution">
    <text evidence="2">The sequence shown here is derived from an EMBL/GenBank/DDBJ whole genome shotgun (WGS) entry which is preliminary data.</text>
</comment>
<feature type="domain" description="DNA methylase adenine-specific" evidence="1">
    <location>
        <begin position="86"/>
        <end position="204"/>
    </location>
</feature>
<protein>
    <submittedName>
        <fullName evidence="2">N-6 DNA methylase</fullName>
    </submittedName>
</protein>
<keyword evidence="3" id="KW-1185">Reference proteome</keyword>
<dbReference type="GO" id="GO:0008168">
    <property type="term" value="F:methyltransferase activity"/>
    <property type="evidence" value="ECO:0007669"/>
    <property type="project" value="UniProtKB-KW"/>
</dbReference>
<sequence>MVMDRGTKTIVKLLKANTGASDMRRVFADFCEVSAVALRNRVDPVGFQEREDEYEKTRERYGEAAMNRFAEALALVVLELDQDPRDVLGETYMQLEIASKDQGQFFTPYSVAQLMASMQLADAAQLLETQPFISVAEPACGAGAMVIAVAQHLASQGIDYTRRMHVTANDLSLIAVHMSYVQFSLLGIPALVHRANTLTLEHFDTWATPAHVLDGWSARLRERTATSPA</sequence>
<dbReference type="Proteomes" id="UP001500731">
    <property type="component" value="Unassembled WGS sequence"/>
</dbReference>
<organism evidence="2 3">
    <name type="scientific">Microbacterium panaciterrae</name>
    <dbReference type="NCBI Taxonomy" id="985759"/>
    <lineage>
        <taxon>Bacteria</taxon>
        <taxon>Bacillati</taxon>
        <taxon>Actinomycetota</taxon>
        <taxon>Actinomycetes</taxon>
        <taxon>Micrococcales</taxon>
        <taxon>Microbacteriaceae</taxon>
        <taxon>Microbacterium</taxon>
    </lineage>
</organism>
<dbReference type="InterPro" id="IPR003356">
    <property type="entry name" value="DNA_methylase_A-5"/>
</dbReference>
<evidence type="ECO:0000313" key="2">
    <source>
        <dbReference type="EMBL" id="GAA4491981.1"/>
    </source>
</evidence>
<dbReference type="GO" id="GO:0032259">
    <property type="term" value="P:methylation"/>
    <property type="evidence" value="ECO:0007669"/>
    <property type="project" value="UniProtKB-KW"/>
</dbReference>
<dbReference type="InterPro" id="IPR029063">
    <property type="entry name" value="SAM-dependent_MTases_sf"/>
</dbReference>
<dbReference type="SUPFAM" id="SSF53335">
    <property type="entry name" value="S-adenosyl-L-methionine-dependent methyltransferases"/>
    <property type="match status" value="1"/>
</dbReference>
<dbReference type="Gene3D" id="3.40.50.150">
    <property type="entry name" value="Vaccinia Virus protein VP39"/>
    <property type="match status" value="1"/>
</dbReference>
<proteinExistence type="predicted"/>
<evidence type="ECO:0000259" key="1">
    <source>
        <dbReference type="Pfam" id="PF02384"/>
    </source>
</evidence>
<reference evidence="3" key="1">
    <citation type="journal article" date="2019" name="Int. J. Syst. Evol. Microbiol.">
        <title>The Global Catalogue of Microorganisms (GCM) 10K type strain sequencing project: providing services to taxonomists for standard genome sequencing and annotation.</title>
        <authorList>
            <consortium name="The Broad Institute Genomics Platform"/>
            <consortium name="The Broad Institute Genome Sequencing Center for Infectious Disease"/>
            <person name="Wu L."/>
            <person name="Ma J."/>
        </authorList>
    </citation>
    <scope>NUCLEOTIDE SEQUENCE [LARGE SCALE GENOMIC DNA]</scope>
    <source>
        <strain evidence="3">JCM 17839</strain>
    </source>
</reference>